<evidence type="ECO:0000313" key="3">
    <source>
        <dbReference type="Proteomes" id="UP000324767"/>
    </source>
</evidence>
<reference evidence="2 3" key="1">
    <citation type="submission" date="2019-09" db="EMBL/GenBank/DDBJ databases">
        <title>The hologenome of the rock-dwelling lichen Lasallia pustulata.</title>
        <authorList>
            <person name="Greshake Tzovaras B."/>
            <person name="Segers F."/>
            <person name="Bicker A."/>
            <person name="Dal Grande F."/>
            <person name="Otte J."/>
            <person name="Hankeln T."/>
            <person name="Schmitt I."/>
            <person name="Ebersberger I."/>
        </authorList>
    </citation>
    <scope>NUCLEOTIDE SEQUENCE [LARGE SCALE GENOMIC DNA]</scope>
    <source>
        <strain evidence="2">A1-1</strain>
    </source>
</reference>
<protein>
    <submittedName>
        <fullName evidence="2">Uncharacterized protein</fullName>
    </submittedName>
</protein>
<evidence type="ECO:0000256" key="1">
    <source>
        <dbReference type="SAM" id="MobiDB-lite"/>
    </source>
</evidence>
<dbReference type="Proteomes" id="UP000324767">
    <property type="component" value="Unassembled WGS sequence"/>
</dbReference>
<gene>
    <name evidence="2" type="ORF">FRX48_00331</name>
</gene>
<dbReference type="OrthoDB" id="3920481at2759"/>
<sequence length="101" mass="10620">MNVANLLRLQTQVAHADASKPKTYPVQAVGGGAIDSDDISNSPSSSSSPGSRMNSLDIVRCSRCQRSLSVDTASTSSGGLVRFGTNSYYCNRCATLVGFKK</sequence>
<dbReference type="AlphaFoldDB" id="A0A5M8Q329"/>
<name>A0A5M8Q329_9LECA</name>
<evidence type="ECO:0000313" key="2">
    <source>
        <dbReference type="EMBL" id="KAA6415615.1"/>
    </source>
</evidence>
<feature type="region of interest" description="Disordered" evidence="1">
    <location>
        <begin position="18"/>
        <end position="54"/>
    </location>
</feature>
<comment type="caution">
    <text evidence="2">The sequence shown here is derived from an EMBL/GenBank/DDBJ whole genome shotgun (WGS) entry which is preliminary data.</text>
</comment>
<accession>A0A5M8Q329</accession>
<proteinExistence type="predicted"/>
<feature type="compositionally biased region" description="Low complexity" evidence="1">
    <location>
        <begin position="39"/>
        <end position="51"/>
    </location>
</feature>
<dbReference type="EMBL" id="VXIT01000001">
    <property type="protein sequence ID" value="KAA6415615.1"/>
    <property type="molecule type" value="Genomic_DNA"/>
</dbReference>
<organism evidence="2 3">
    <name type="scientific">Lasallia pustulata</name>
    <dbReference type="NCBI Taxonomy" id="136370"/>
    <lineage>
        <taxon>Eukaryota</taxon>
        <taxon>Fungi</taxon>
        <taxon>Dikarya</taxon>
        <taxon>Ascomycota</taxon>
        <taxon>Pezizomycotina</taxon>
        <taxon>Lecanoromycetes</taxon>
        <taxon>OSLEUM clade</taxon>
        <taxon>Umbilicariomycetidae</taxon>
        <taxon>Umbilicariales</taxon>
        <taxon>Umbilicariaceae</taxon>
        <taxon>Lasallia</taxon>
    </lineage>
</organism>